<dbReference type="SUPFAM" id="SSF48264">
    <property type="entry name" value="Cytochrome P450"/>
    <property type="match status" value="1"/>
</dbReference>
<dbReference type="PANTHER" id="PTHR46206">
    <property type="entry name" value="CYTOCHROME P450"/>
    <property type="match status" value="1"/>
</dbReference>
<keyword evidence="5" id="KW-0408">Iron</keyword>
<name>A0A9P7UGT0_9PEZI</name>
<accession>A0A9P7UGT0</accession>
<dbReference type="GO" id="GO:0005506">
    <property type="term" value="F:iron ion binding"/>
    <property type="evidence" value="ECO:0007669"/>
    <property type="project" value="InterPro"/>
</dbReference>
<evidence type="ECO:0000313" key="7">
    <source>
        <dbReference type="Proteomes" id="UP000699042"/>
    </source>
</evidence>
<comment type="cofactor">
    <cofactor evidence="1">
        <name>heme</name>
        <dbReference type="ChEBI" id="CHEBI:30413"/>
    </cofactor>
</comment>
<dbReference type="EMBL" id="JAESDN010000006">
    <property type="protein sequence ID" value="KAG7048130.1"/>
    <property type="molecule type" value="Genomic_DNA"/>
</dbReference>
<dbReference type="AlphaFoldDB" id="A0A9P7UGT0"/>
<sequence>MKKIHKTQILPNGVVLPAGTILEVVMTAAHLSNPKLEDPSRWNGSRYHDLRQGMTTSIGANKYDWGSATQDDLNFGYSSHACPGRWAGCSIAKMFLINLLAYYEISLEEGETERYRDVHYGQYISPNPTKHIILKPRMRQ</sequence>
<dbReference type="GO" id="GO:0020037">
    <property type="term" value="F:heme binding"/>
    <property type="evidence" value="ECO:0007669"/>
    <property type="project" value="InterPro"/>
</dbReference>
<proteinExistence type="inferred from homology"/>
<dbReference type="PANTHER" id="PTHR46206:SF7">
    <property type="entry name" value="P450, PUTATIVE (EUROFUNG)-RELATED"/>
    <property type="match status" value="1"/>
</dbReference>
<comment type="caution">
    <text evidence="6">The sequence shown here is derived from an EMBL/GenBank/DDBJ whole genome shotgun (WGS) entry which is preliminary data.</text>
</comment>
<organism evidence="6 7">
    <name type="scientific">Colletotrichum scovillei</name>
    <dbReference type="NCBI Taxonomy" id="1209932"/>
    <lineage>
        <taxon>Eukaryota</taxon>
        <taxon>Fungi</taxon>
        <taxon>Dikarya</taxon>
        <taxon>Ascomycota</taxon>
        <taxon>Pezizomycotina</taxon>
        <taxon>Sordariomycetes</taxon>
        <taxon>Hypocreomycetidae</taxon>
        <taxon>Glomerellales</taxon>
        <taxon>Glomerellaceae</taxon>
        <taxon>Colletotrichum</taxon>
        <taxon>Colletotrichum acutatum species complex</taxon>
    </lineage>
</organism>
<evidence type="ECO:0000256" key="2">
    <source>
        <dbReference type="ARBA" id="ARBA00010617"/>
    </source>
</evidence>
<protein>
    <submittedName>
        <fullName evidence="6">Cytochrome P450</fullName>
    </submittedName>
</protein>
<comment type="similarity">
    <text evidence="2">Belongs to the cytochrome P450 family.</text>
</comment>
<dbReference type="GO" id="GO:0004497">
    <property type="term" value="F:monooxygenase activity"/>
    <property type="evidence" value="ECO:0007669"/>
    <property type="project" value="InterPro"/>
</dbReference>
<dbReference type="GO" id="GO:0016705">
    <property type="term" value="F:oxidoreductase activity, acting on paired donors, with incorporation or reduction of molecular oxygen"/>
    <property type="evidence" value="ECO:0007669"/>
    <property type="project" value="InterPro"/>
</dbReference>
<evidence type="ECO:0000313" key="6">
    <source>
        <dbReference type="EMBL" id="KAG7048130.1"/>
    </source>
</evidence>
<keyword evidence="3" id="KW-0479">Metal-binding</keyword>
<dbReference type="InterPro" id="IPR036396">
    <property type="entry name" value="Cyt_P450_sf"/>
</dbReference>
<dbReference type="Gene3D" id="1.10.630.10">
    <property type="entry name" value="Cytochrome P450"/>
    <property type="match status" value="1"/>
</dbReference>
<evidence type="ECO:0000256" key="3">
    <source>
        <dbReference type="ARBA" id="ARBA00022723"/>
    </source>
</evidence>
<reference evidence="6" key="1">
    <citation type="submission" date="2021-05" db="EMBL/GenBank/DDBJ databases">
        <title>Comparative genomics of three Colletotrichum scovillei strains and genetic complementation revealed genes involved fungal growth and virulence on chili pepper.</title>
        <authorList>
            <person name="Hsieh D.-K."/>
            <person name="Chuang S.-C."/>
            <person name="Chen C.-Y."/>
            <person name="Chao Y.-T."/>
            <person name="Lu M.-Y.J."/>
            <person name="Lee M.-H."/>
            <person name="Shih M.-C."/>
        </authorList>
    </citation>
    <scope>NUCLEOTIDE SEQUENCE</scope>
    <source>
        <strain evidence="6">Coll-153</strain>
    </source>
</reference>
<dbReference type="Proteomes" id="UP000699042">
    <property type="component" value="Unassembled WGS sequence"/>
</dbReference>
<evidence type="ECO:0000256" key="4">
    <source>
        <dbReference type="ARBA" id="ARBA00023002"/>
    </source>
</evidence>
<keyword evidence="4" id="KW-0560">Oxidoreductase</keyword>
<keyword evidence="7" id="KW-1185">Reference proteome</keyword>
<gene>
    <name evidence="6" type="ORF">JMJ77_013777</name>
</gene>
<evidence type="ECO:0000256" key="1">
    <source>
        <dbReference type="ARBA" id="ARBA00001971"/>
    </source>
</evidence>
<evidence type="ECO:0000256" key="5">
    <source>
        <dbReference type="ARBA" id="ARBA00023004"/>
    </source>
</evidence>